<evidence type="ECO:0000313" key="3">
    <source>
        <dbReference type="WBParaSite" id="HPBE_0001066701-mRNA-1"/>
    </source>
</evidence>
<name>A0A183FS04_HELPZ</name>
<dbReference type="WBParaSite" id="HPBE_0001066701-mRNA-1">
    <property type="protein sequence ID" value="HPBE_0001066701-mRNA-1"/>
    <property type="gene ID" value="HPBE_0001066701"/>
</dbReference>
<evidence type="ECO:0000313" key="2">
    <source>
        <dbReference type="Proteomes" id="UP000050761"/>
    </source>
</evidence>
<organism evidence="2 3">
    <name type="scientific">Heligmosomoides polygyrus</name>
    <name type="common">Parasitic roundworm</name>
    <dbReference type="NCBI Taxonomy" id="6339"/>
    <lineage>
        <taxon>Eukaryota</taxon>
        <taxon>Metazoa</taxon>
        <taxon>Ecdysozoa</taxon>
        <taxon>Nematoda</taxon>
        <taxon>Chromadorea</taxon>
        <taxon>Rhabditida</taxon>
        <taxon>Rhabditina</taxon>
        <taxon>Rhabditomorpha</taxon>
        <taxon>Strongyloidea</taxon>
        <taxon>Heligmosomidae</taxon>
        <taxon>Heligmosomoides</taxon>
    </lineage>
</organism>
<evidence type="ECO:0000313" key="1">
    <source>
        <dbReference type="EMBL" id="VDO85910.1"/>
    </source>
</evidence>
<keyword evidence="2" id="KW-1185">Reference proteome</keyword>
<dbReference type="Proteomes" id="UP000050761">
    <property type="component" value="Unassembled WGS sequence"/>
</dbReference>
<dbReference type="AlphaFoldDB" id="A0A183FS04"/>
<protein>
    <submittedName>
        <fullName evidence="3">Protein kinase domain-containing protein</fullName>
    </submittedName>
</protein>
<reference evidence="1 2" key="1">
    <citation type="submission" date="2018-11" db="EMBL/GenBank/DDBJ databases">
        <authorList>
            <consortium name="Pathogen Informatics"/>
        </authorList>
    </citation>
    <scope>NUCLEOTIDE SEQUENCE [LARGE SCALE GENOMIC DNA]</scope>
</reference>
<sequence>MRILGICPHHLLKTLQPSGSLPDAHHLRLKDLSGVGVHFSEWETFWVAPGYLWTLQRLLPSQDKCFLCSDPLAICLLATTPTSYPTTYEMHQVLCRQLALRLPCPSNAPATPSNRAIRRN</sequence>
<proteinExistence type="predicted"/>
<accession>A0A183FS04</accession>
<reference evidence="3" key="2">
    <citation type="submission" date="2019-09" db="UniProtKB">
        <authorList>
            <consortium name="WormBaseParasite"/>
        </authorList>
    </citation>
    <scope>IDENTIFICATION</scope>
</reference>
<dbReference type="EMBL" id="UZAH01026839">
    <property type="protein sequence ID" value="VDO85910.1"/>
    <property type="molecule type" value="Genomic_DNA"/>
</dbReference>
<accession>A0A3P7YD91</accession>
<gene>
    <name evidence="1" type="ORF">HPBE_LOCUS10668</name>
</gene>